<dbReference type="Pfam" id="PF13242">
    <property type="entry name" value="Hydrolase_like"/>
    <property type="match status" value="1"/>
</dbReference>
<dbReference type="Gene3D" id="3.40.50.1000">
    <property type="entry name" value="HAD superfamily/HAD-like"/>
    <property type="match status" value="1"/>
</dbReference>
<accession>A0A5N6LUF7</accession>
<protein>
    <submittedName>
        <fullName evidence="1">Uncharacterized protein</fullName>
    </submittedName>
</protein>
<organism evidence="1 2">
    <name type="scientific">Mikania micrantha</name>
    <name type="common">bitter vine</name>
    <dbReference type="NCBI Taxonomy" id="192012"/>
    <lineage>
        <taxon>Eukaryota</taxon>
        <taxon>Viridiplantae</taxon>
        <taxon>Streptophyta</taxon>
        <taxon>Embryophyta</taxon>
        <taxon>Tracheophyta</taxon>
        <taxon>Spermatophyta</taxon>
        <taxon>Magnoliopsida</taxon>
        <taxon>eudicotyledons</taxon>
        <taxon>Gunneridae</taxon>
        <taxon>Pentapetalae</taxon>
        <taxon>asterids</taxon>
        <taxon>campanulids</taxon>
        <taxon>Asterales</taxon>
        <taxon>Asteraceae</taxon>
        <taxon>Asteroideae</taxon>
        <taxon>Heliantheae alliance</taxon>
        <taxon>Eupatorieae</taxon>
        <taxon>Mikania</taxon>
    </lineage>
</organism>
<proteinExistence type="predicted"/>
<dbReference type="InterPro" id="IPR023214">
    <property type="entry name" value="HAD_sf"/>
</dbReference>
<evidence type="ECO:0000313" key="2">
    <source>
        <dbReference type="Proteomes" id="UP000326396"/>
    </source>
</evidence>
<dbReference type="EMBL" id="SZYD01000018">
    <property type="protein sequence ID" value="KAD2804935.1"/>
    <property type="molecule type" value="Genomic_DNA"/>
</dbReference>
<dbReference type="InterPro" id="IPR036412">
    <property type="entry name" value="HAD-like_sf"/>
</dbReference>
<reference evidence="1 2" key="1">
    <citation type="submission" date="2019-05" db="EMBL/GenBank/DDBJ databases">
        <title>Mikania micrantha, genome provides insights into the molecular mechanism of rapid growth.</title>
        <authorList>
            <person name="Liu B."/>
        </authorList>
    </citation>
    <scope>NUCLEOTIDE SEQUENCE [LARGE SCALE GENOMIC DNA]</scope>
    <source>
        <strain evidence="1">NLD-2019</strain>
        <tissue evidence="1">Leaf</tissue>
    </source>
</reference>
<name>A0A5N6LUF7_9ASTR</name>
<dbReference type="Proteomes" id="UP000326396">
    <property type="component" value="Linkage Group LG8"/>
</dbReference>
<evidence type="ECO:0000313" key="1">
    <source>
        <dbReference type="EMBL" id="KAD2804935.1"/>
    </source>
</evidence>
<dbReference type="OrthoDB" id="10251048at2759"/>
<sequence length="119" mass="13488">MLIYSPQYSVKMLKNELVVATGKGEPAMVMSEYGFNHAMSKDMKSHHFETLYMIGDNPSDDIKGARHAGHPWFSILTRKGVFRGKENHIDYPADQVVDTEEDRGCGIYLAEGRYCLIET</sequence>
<comment type="caution">
    <text evidence="1">The sequence shown here is derived from an EMBL/GenBank/DDBJ whole genome shotgun (WGS) entry which is preliminary data.</text>
</comment>
<gene>
    <name evidence="1" type="ORF">E3N88_38312</name>
</gene>
<dbReference type="SUPFAM" id="SSF56784">
    <property type="entry name" value="HAD-like"/>
    <property type="match status" value="1"/>
</dbReference>
<keyword evidence="2" id="KW-1185">Reference proteome</keyword>
<dbReference type="AlphaFoldDB" id="A0A5N6LUF7"/>